<feature type="compositionally biased region" description="Basic and acidic residues" evidence="14">
    <location>
        <begin position="236"/>
        <end position="258"/>
    </location>
</feature>
<feature type="compositionally biased region" description="Basic and acidic residues" evidence="14">
    <location>
        <begin position="521"/>
        <end position="534"/>
    </location>
</feature>
<dbReference type="OMA" id="VGTCYMF"/>
<evidence type="ECO:0000256" key="5">
    <source>
        <dbReference type="ARBA" id="ARBA00022679"/>
    </source>
</evidence>
<feature type="region of interest" description="Disordered" evidence="14">
    <location>
        <begin position="439"/>
        <end position="459"/>
    </location>
</feature>
<dbReference type="InterPro" id="IPR056521">
    <property type="entry name" value="MARCHF6-like_C"/>
</dbReference>
<evidence type="ECO:0000256" key="2">
    <source>
        <dbReference type="ARBA" id="ARBA00004141"/>
    </source>
</evidence>
<dbReference type="GO" id="GO:0005789">
    <property type="term" value="C:endoplasmic reticulum membrane"/>
    <property type="evidence" value="ECO:0007669"/>
    <property type="project" value="TreeGrafter"/>
</dbReference>
<feature type="transmembrane region" description="Helical" evidence="15">
    <location>
        <begin position="1160"/>
        <end position="1183"/>
    </location>
</feature>
<feature type="transmembrane region" description="Helical" evidence="15">
    <location>
        <begin position="861"/>
        <end position="891"/>
    </location>
</feature>
<proteinExistence type="predicted"/>
<dbReference type="FunFam" id="3.30.40.10:FF:000287">
    <property type="entry name" value="RING finger membrane protein"/>
    <property type="match status" value="1"/>
</dbReference>
<feature type="transmembrane region" description="Helical" evidence="15">
    <location>
        <begin position="107"/>
        <end position="126"/>
    </location>
</feature>
<feature type="region of interest" description="Disordered" evidence="14">
    <location>
        <begin position="275"/>
        <end position="365"/>
    </location>
</feature>
<keyword evidence="5" id="KW-0808">Transferase</keyword>
<evidence type="ECO:0000256" key="3">
    <source>
        <dbReference type="ARBA" id="ARBA00004906"/>
    </source>
</evidence>
<dbReference type="InterPro" id="IPR001841">
    <property type="entry name" value="Znf_RING"/>
</dbReference>
<dbReference type="SUPFAM" id="SSF57850">
    <property type="entry name" value="RING/U-box"/>
    <property type="match status" value="1"/>
</dbReference>
<keyword evidence="6 15" id="KW-0812">Transmembrane</keyword>
<feature type="compositionally biased region" description="Acidic residues" evidence="14">
    <location>
        <begin position="292"/>
        <end position="304"/>
    </location>
</feature>
<evidence type="ECO:0000256" key="14">
    <source>
        <dbReference type="SAM" id="MobiDB-lite"/>
    </source>
</evidence>
<dbReference type="GO" id="GO:0008270">
    <property type="term" value="F:zinc ion binding"/>
    <property type="evidence" value="ECO:0007669"/>
    <property type="project" value="UniProtKB-KW"/>
</dbReference>
<feature type="compositionally biased region" description="Polar residues" evidence="14">
    <location>
        <begin position="439"/>
        <end position="457"/>
    </location>
</feature>
<comment type="subcellular location">
    <subcellularLocation>
        <location evidence="2">Membrane</location>
        <topology evidence="2">Multi-pass membrane protein</topology>
    </subcellularLocation>
</comment>
<dbReference type="Pfam" id="PF23113">
    <property type="entry name" value="MARCHF6_C"/>
    <property type="match status" value="1"/>
</dbReference>
<comment type="caution">
    <text evidence="18">The sequence shown here is derived from an EMBL/GenBank/DDBJ whole genome shotgun (WGS) entry which is preliminary data.</text>
</comment>
<keyword evidence="10" id="KW-0862">Zinc</keyword>
<accession>A0A1U7LVC9</accession>
<feature type="transmembrane region" description="Helical" evidence="15">
    <location>
        <begin position="1391"/>
        <end position="1412"/>
    </location>
</feature>
<dbReference type="Pfam" id="PF12906">
    <property type="entry name" value="RINGv"/>
    <property type="match status" value="1"/>
</dbReference>
<name>A0A1U7LVC9_NEOID</name>
<comment type="catalytic activity">
    <reaction evidence="1">
        <text>S-ubiquitinyl-[E2 ubiquitin-conjugating enzyme]-L-cysteine + [acceptor protein]-L-lysine = [E2 ubiquitin-conjugating enzyme]-L-cysteine + N(6)-ubiquitinyl-[acceptor protein]-L-lysine.</text>
        <dbReference type="EC" id="2.3.2.27"/>
    </reaction>
</comment>
<feature type="transmembrane region" description="Helical" evidence="15">
    <location>
        <begin position="911"/>
        <end position="929"/>
    </location>
</feature>
<feature type="transmembrane region" description="Helical" evidence="15">
    <location>
        <begin position="970"/>
        <end position="992"/>
    </location>
</feature>
<feature type="region of interest" description="Disordered" evidence="14">
    <location>
        <begin position="568"/>
        <end position="587"/>
    </location>
</feature>
<evidence type="ECO:0000256" key="11">
    <source>
        <dbReference type="ARBA" id="ARBA00022989"/>
    </source>
</evidence>
<dbReference type="OrthoDB" id="1108038at2759"/>
<dbReference type="Proteomes" id="UP000186594">
    <property type="component" value="Unassembled WGS sequence"/>
</dbReference>
<evidence type="ECO:0000256" key="8">
    <source>
        <dbReference type="ARBA" id="ARBA00022771"/>
    </source>
</evidence>
<keyword evidence="11 15" id="KW-1133">Transmembrane helix</keyword>
<dbReference type="EC" id="2.3.2.27" evidence="4"/>
<feature type="transmembrane region" description="Helical" evidence="15">
    <location>
        <begin position="1304"/>
        <end position="1321"/>
    </location>
</feature>
<evidence type="ECO:0000256" key="4">
    <source>
        <dbReference type="ARBA" id="ARBA00012483"/>
    </source>
</evidence>
<feature type="transmembrane region" description="Helical" evidence="15">
    <location>
        <begin position="814"/>
        <end position="832"/>
    </location>
</feature>
<evidence type="ECO:0000256" key="1">
    <source>
        <dbReference type="ARBA" id="ARBA00000900"/>
    </source>
</evidence>
<reference evidence="18 19" key="1">
    <citation type="submission" date="2016-04" db="EMBL/GenBank/DDBJ databases">
        <title>Evolutionary innovation and constraint leading to complex multicellularity in the Ascomycota.</title>
        <authorList>
            <person name="Cisse O."/>
            <person name="Nguyen A."/>
            <person name="Hewitt D.A."/>
            <person name="Jedd G."/>
            <person name="Stajich J.E."/>
        </authorList>
    </citation>
    <scope>NUCLEOTIDE SEQUENCE [LARGE SCALE GENOMIC DNA]</scope>
    <source>
        <strain evidence="18 19">DAH-3</strain>
    </source>
</reference>
<dbReference type="Gene3D" id="3.30.40.10">
    <property type="entry name" value="Zinc/RING finger domain, C3HC4 (zinc finger)"/>
    <property type="match status" value="1"/>
</dbReference>
<evidence type="ECO:0000259" key="16">
    <source>
        <dbReference type="PROSITE" id="PS50089"/>
    </source>
</evidence>
<feature type="transmembrane region" description="Helical" evidence="15">
    <location>
        <begin position="1261"/>
        <end position="1284"/>
    </location>
</feature>
<keyword evidence="8 13" id="KW-0863">Zinc-finger</keyword>
<feature type="domain" description="RING-CH-type" evidence="17">
    <location>
        <begin position="17"/>
        <end position="78"/>
    </location>
</feature>
<sequence length="1450" mass="164757">MAEPLSLPMRTADLNSGLNSEEELCRVCRSEATADDPLFHPCKCSGSIKHVHESCLKEWFKHSGKKQCELCKTQFKFTKVFSSEMPTGNLPLPILASRIFARVKRNLTLWFRIAVVGCVWLLWLPWTTRVSWRGLFFLTDFLFGSTNQPSSTDVSSSVLNATLVPSNDSTMGGSRLFELYTPRILSNLTSSPAINHVLADCFEGQAMTASILCIFMMIFLLREYIEQHVPNAFDERPLEEPHARQPEILRNPEPEHGRVRVPPAQRELQLIPRVAVQRAPPPHVPLEHDSEGDWTTDEDDEEPQGDDRPFAGFLRSSNPDGLRPQYLAMESNILRSTTPKPRIDTETSNTGISTSRPSIDSTPRENRTVYQFDRVLEKRPMVSDFKGKDKEKEKERLVIGPDDAVEQPFTESNDASLRNFSRTLGNRMVPSVDELNRTSLSASSEGNSEENTQSSSRLLDFERSSFLPDQSQDTESDRLLALRTAKASFDYLKDGPLATEQRASTDNSHGLSIAFHADDHPIHADETNSDHPDLEGSSSSIHRPDSQSSPVANADQERPISNQIDGQANQPVQLGNAPVPFVHRDPLRHLPGRGGNIRNDLWADIENAARNNNLRNRQADGNDADGPVRLPEPEEEEFDGVLELIGLQGPFLGLFQNSIFASILMIAMLGLCVFFPYIWGKTFLLLFVIQANPLIFILSIPLIFAKLVWDFAFDLAVLSFSNVLCILDYAGRTTITPLGLFSQSLANVSSNTRFSEWSMYLASSSWKRLARRFLDTPKILWQPSIINKLVPLRQKMTFQIVLSVMKEMTMLDKLLSVGMGYLLFIGLTQLYLRRTRPFISSPGGIAVERALRKGLHQTGSLAKICIVLSIELFLFPLYSGIILDLCFLPLFENMDPLTRWYATLTFPGTSIFLHWLVGTFYMFHLSLFVSMSREIIRPGVLYFIRDPNNHEFNPIQEIVRRPFITHIRKIAISAVIYTVLLASCVGSLTYFIRFFVPGVFPLQWANKEFPVFDLPLDLLFYHMALPLSVHFFRPGNMLKSLWRWWFRFISSQLRLTSFMFNEHVPQETGHYVRKTLKARILLKTSSTTEVDYSADVYYVRDGGFMRVPKRDSIALMRHRGFRMLLPVDENNRRLDGQSDEGYDENDFQVVYTPPNFYRRITAFVFCVWLFTAATSLSFTVGPLLFGRYFFRWAFGLRAQLSDVYAVLCGFYAAGTTIIAADYTNQFLKKAIEYKNGFQQRPFNPTDLIRQAQATSYRLLKVFYLVFITFIVFPVLLAFIINFYLVVPVQTYLDVESSIQVMHTWILGVVYVKLGIRILLLTDGRMTGRRLREVVQNGWTDPDVGAANRWFVIPLGAAMITALIVPLSIGWIANHTIFRGASGATSDKVYRYSYPIALGVLMGILFAQVIVGLMHRWTDGIREEIWLVGERLHNIDDEDIPSRVISEGNDI</sequence>
<dbReference type="GO" id="GO:0036503">
    <property type="term" value="P:ERAD pathway"/>
    <property type="evidence" value="ECO:0007669"/>
    <property type="project" value="TreeGrafter"/>
</dbReference>
<feature type="transmembrane region" description="Helical" evidence="15">
    <location>
        <begin position="1349"/>
        <end position="1371"/>
    </location>
</feature>
<dbReference type="SMART" id="SM00744">
    <property type="entry name" value="RINGv"/>
    <property type="match status" value="1"/>
</dbReference>
<feature type="transmembrane region" description="Helical" evidence="15">
    <location>
        <begin position="1203"/>
        <end position="1222"/>
    </location>
</feature>
<feature type="compositionally biased region" description="Polar residues" evidence="14">
    <location>
        <begin position="536"/>
        <end position="551"/>
    </location>
</feature>
<comment type="pathway">
    <text evidence="3">Protein modification; protein ubiquitination.</text>
</comment>
<evidence type="ECO:0000256" key="10">
    <source>
        <dbReference type="ARBA" id="ARBA00022833"/>
    </source>
</evidence>
<evidence type="ECO:0000256" key="13">
    <source>
        <dbReference type="PROSITE-ProRule" id="PRU00175"/>
    </source>
</evidence>
<gene>
    <name evidence="18" type="ORF">NEOLI_000082</name>
</gene>
<evidence type="ECO:0000256" key="12">
    <source>
        <dbReference type="ARBA" id="ARBA00023136"/>
    </source>
</evidence>
<evidence type="ECO:0000313" key="18">
    <source>
        <dbReference type="EMBL" id="OLL26630.1"/>
    </source>
</evidence>
<feature type="domain" description="RING-type" evidence="16">
    <location>
        <begin position="25"/>
        <end position="72"/>
    </location>
</feature>
<dbReference type="CDD" id="cd16702">
    <property type="entry name" value="RING_CH-C4HC3_MARCH6"/>
    <property type="match status" value="1"/>
</dbReference>
<feature type="transmembrane region" description="Helical" evidence="15">
    <location>
        <begin position="684"/>
        <end position="704"/>
    </location>
</feature>
<feature type="region of interest" description="Disordered" evidence="14">
    <location>
        <begin position="236"/>
        <end position="261"/>
    </location>
</feature>
<dbReference type="PROSITE" id="PS51292">
    <property type="entry name" value="ZF_RING_CH"/>
    <property type="match status" value="1"/>
</dbReference>
<evidence type="ECO:0000256" key="15">
    <source>
        <dbReference type="SAM" id="Phobius"/>
    </source>
</evidence>
<keyword evidence="19" id="KW-1185">Reference proteome</keyword>
<keyword evidence="7" id="KW-0479">Metal-binding</keyword>
<evidence type="ECO:0000313" key="19">
    <source>
        <dbReference type="Proteomes" id="UP000186594"/>
    </source>
</evidence>
<dbReference type="PANTHER" id="PTHR13145">
    <property type="entry name" value="SSM4 PROTEIN"/>
    <property type="match status" value="1"/>
</dbReference>
<keyword evidence="12 15" id="KW-0472">Membrane</keyword>
<evidence type="ECO:0000256" key="9">
    <source>
        <dbReference type="ARBA" id="ARBA00022786"/>
    </source>
</evidence>
<dbReference type="PROSITE" id="PS50089">
    <property type="entry name" value="ZF_RING_2"/>
    <property type="match status" value="1"/>
</dbReference>
<evidence type="ECO:0000256" key="6">
    <source>
        <dbReference type="ARBA" id="ARBA00022692"/>
    </source>
</evidence>
<feature type="compositionally biased region" description="Polar residues" evidence="14">
    <location>
        <begin position="346"/>
        <end position="361"/>
    </location>
</feature>
<dbReference type="GO" id="GO:0061630">
    <property type="term" value="F:ubiquitin protein ligase activity"/>
    <property type="evidence" value="ECO:0007669"/>
    <property type="project" value="UniProtKB-EC"/>
</dbReference>
<dbReference type="InterPro" id="IPR013083">
    <property type="entry name" value="Znf_RING/FYVE/PHD"/>
</dbReference>
<dbReference type="STRING" id="1198029.A0A1U7LVC9"/>
<keyword evidence="9" id="KW-0833">Ubl conjugation pathway</keyword>
<evidence type="ECO:0000256" key="7">
    <source>
        <dbReference type="ARBA" id="ARBA00022723"/>
    </source>
</evidence>
<protein>
    <recommendedName>
        <fullName evidence="4">RING-type E3 ubiquitin transferase</fullName>
        <ecNumber evidence="4">2.3.2.27</ecNumber>
    </recommendedName>
</protein>
<evidence type="ECO:0000259" key="17">
    <source>
        <dbReference type="PROSITE" id="PS51292"/>
    </source>
</evidence>
<dbReference type="EMBL" id="LXFE01000157">
    <property type="protein sequence ID" value="OLL26630.1"/>
    <property type="molecule type" value="Genomic_DNA"/>
</dbReference>
<dbReference type="PANTHER" id="PTHR13145:SF0">
    <property type="entry name" value="E3 UBIQUITIN-PROTEIN LIGASE MARCHF6"/>
    <property type="match status" value="1"/>
</dbReference>
<feature type="region of interest" description="Disordered" evidence="14">
    <location>
        <begin position="521"/>
        <end position="555"/>
    </location>
</feature>
<organism evidence="18 19">
    <name type="scientific">Neolecta irregularis (strain DAH-3)</name>
    <dbReference type="NCBI Taxonomy" id="1198029"/>
    <lineage>
        <taxon>Eukaryota</taxon>
        <taxon>Fungi</taxon>
        <taxon>Dikarya</taxon>
        <taxon>Ascomycota</taxon>
        <taxon>Taphrinomycotina</taxon>
        <taxon>Neolectales</taxon>
        <taxon>Neolectaceae</taxon>
        <taxon>Neolecta</taxon>
    </lineage>
</organism>
<dbReference type="InterPro" id="IPR011016">
    <property type="entry name" value="Znf_RING-CH"/>
</dbReference>
<feature type="transmembrane region" description="Helical" evidence="15">
    <location>
        <begin position="659"/>
        <end position="678"/>
    </location>
</feature>
<feature type="transmembrane region" description="Helical" evidence="15">
    <location>
        <begin position="1012"/>
        <end position="1032"/>
    </location>
</feature>